<sequence length="365" mass="42885">MSNEKAQLAEAFGRSTDPLAEHEPIYRELDVDPFELWLDEEIRARGITEGSTNNYVVAARQFKEYMWSVHDRHPACPTIEHAKGFAEWLRESEGNNNTTVSKKMMFLTQAFRYFGNDAAFPNESDFNPFASARSKIDLTPPDKKPMPRVTEDDLRRVISGVTNIRDRAIIVMQLKLGLRSGELCNIKLEDIHIRDDELLRHYEEMGTNQHLNGRENAVYIPHDREGNKSRRPRTLPLDDELRGLLLRWLLIRHDVSEPWLFLSYTKGHQLESTVINDMWKDYWHPEYEETPRHRAVTAHFGRHHFTTFWRVQKDAPEELVKYMRGDVVSGSRNMQNSGDAIHSYIHTYYEDIEELYTNEIWKLNL</sequence>
<dbReference type="Pfam" id="PF00589">
    <property type="entry name" value="Phage_integrase"/>
    <property type="match status" value="1"/>
</dbReference>
<evidence type="ECO:0000313" key="3">
    <source>
        <dbReference type="EMBL" id="MFA1612461.1"/>
    </source>
</evidence>
<comment type="caution">
    <text evidence="3">The sequence shown here is derived from an EMBL/GenBank/DDBJ whole genome shotgun (WGS) entry which is preliminary data.</text>
</comment>
<dbReference type="PANTHER" id="PTHR30349">
    <property type="entry name" value="PHAGE INTEGRASE-RELATED"/>
    <property type="match status" value="1"/>
</dbReference>
<accession>A0ABD5MKC2</accession>
<gene>
    <name evidence="3" type="ORF">OS889_15805</name>
</gene>
<evidence type="ECO:0000259" key="2">
    <source>
        <dbReference type="PROSITE" id="PS51898"/>
    </source>
</evidence>
<name>A0ABD5MKC2_9EURY</name>
<dbReference type="PROSITE" id="PS51898">
    <property type="entry name" value="TYR_RECOMBINASE"/>
    <property type="match status" value="1"/>
</dbReference>
<dbReference type="Proteomes" id="UP001570511">
    <property type="component" value="Unassembled WGS sequence"/>
</dbReference>
<protein>
    <submittedName>
        <fullName evidence="3">Tyrosine-type recombinase/integrase</fullName>
    </submittedName>
</protein>
<dbReference type="InterPro" id="IPR002104">
    <property type="entry name" value="Integrase_catalytic"/>
</dbReference>
<dbReference type="Gene3D" id="1.10.443.10">
    <property type="entry name" value="Intergrase catalytic core"/>
    <property type="match status" value="1"/>
</dbReference>
<dbReference type="AlphaFoldDB" id="A0ABD5MKC2"/>
<dbReference type="GO" id="GO:0006310">
    <property type="term" value="P:DNA recombination"/>
    <property type="evidence" value="ECO:0007669"/>
    <property type="project" value="UniProtKB-KW"/>
</dbReference>
<reference evidence="3 4" key="1">
    <citation type="submission" date="2024-08" db="EMBL/GenBank/DDBJ databases">
        <title>Halobellus sp. MBLA0158 whole genome sequence.</title>
        <authorList>
            <person name="Hwang C.Y."/>
            <person name="Cho E.-S."/>
            <person name="Seo M.-J."/>
        </authorList>
    </citation>
    <scope>NUCLEOTIDE SEQUENCE [LARGE SCALE GENOMIC DNA]</scope>
    <source>
        <strain evidence="3 4">MBLA0158</strain>
    </source>
</reference>
<keyword evidence="4" id="KW-1185">Reference proteome</keyword>
<organism evidence="3 4">
    <name type="scientific">Halobellus rubicundus</name>
    <dbReference type="NCBI Taxonomy" id="2996466"/>
    <lineage>
        <taxon>Archaea</taxon>
        <taxon>Methanobacteriati</taxon>
        <taxon>Methanobacteriota</taxon>
        <taxon>Stenosarchaea group</taxon>
        <taxon>Halobacteria</taxon>
        <taxon>Halobacteriales</taxon>
        <taxon>Haloferacaceae</taxon>
        <taxon>Halobellus</taxon>
    </lineage>
</organism>
<dbReference type="SUPFAM" id="SSF56349">
    <property type="entry name" value="DNA breaking-rejoining enzymes"/>
    <property type="match status" value="1"/>
</dbReference>
<dbReference type="PANTHER" id="PTHR30349:SF92">
    <property type="entry name" value="SITE-SPECIFIC RECOMBINASE"/>
    <property type="match status" value="1"/>
</dbReference>
<feature type="domain" description="Tyr recombinase" evidence="2">
    <location>
        <begin position="144"/>
        <end position="357"/>
    </location>
</feature>
<keyword evidence="1" id="KW-0233">DNA recombination</keyword>
<dbReference type="InterPro" id="IPR011010">
    <property type="entry name" value="DNA_brk_join_enz"/>
</dbReference>
<proteinExistence type="predicted"/>
<dbReference type="InterPro" id="IPR050090">
    <property type="entry name" value="Tyrosine_recombinase_XerCD"/>
</dbReference>
<dbReference type="EMBL" id="JBGNYA010000001">
    <property type="protein sequence ID" value="MFA1612461.1"/>
    <property type="molecule type" value="Genomic_DNA"/>
</dbReference>
<dbReference type="InterPro" id="IPR013762">
    <property type="entry name" value="Integrase-like_cat_sf"/>
</dbReference>
<dbReference type="CDD" id="cd00397">
    <property type="entry name" value="DNA_BRE_C"/>
    <property type="match status" value="1"/>
</dbReference>
<evidence type="ECO:0000256" key="1">
    <source>
        <dbReference type="ARBA" id="ARBA00023172"/>
    </source>
</evidence>
<dbReference type="RefSeq" id="WP_372391476.1">
    <property type="nucleotide sequence ID" value="NZ_JBGNYA010000001.1"/>
</dbReference>
<evidence type="ECO:0000313" key="4">
    <source>
        <dbReference type="Proteomes" id="UP001570511"/>
    </source>
</evidence>